<evidence type="ECO:0000259" key="1">
    <source>
        <dbReference type="Pfam" id="PF00652"/>
    </source>
</evidence>
<sequence>MSPNLMPKRFCTSGGQFILSEFYGGLYVNFVQGNANELFDFDANNNFIISKSGNTCLTLFTETSTPYVRTDPCTGGDAQQWSIAGNVIKSRAGTFDYCLTYVPNQAAVAVGVAPCTDKPTTPQYFGSCDQSTPPTSVRLRSGDNYLSEYFTGLFANTLKRNRNEVFRYDASAKTLQVQSNMECLDVYQDTSLAYHLHTYPCNLNNGNQNWNVTVSGANPIQHITYLTQCLVDKGDKTAGVAPCDSSNQKQLWTVEAA</sequence>
<organism evidence="2 3">
    <name type="scientific">Saprolegnia diclina (strain VS20)</name>
    <dbReference type="NCBI Taxonomy" id="1156394"/>
    <lineage>
        <taxon>Eukaryota</taxon>
        <taxon>Sar</taxon>
        <taxon>Stramenopiles</taxon>
        <taxon>Oomycota</taxon>
        <taxon>Saprolegniomycetes</taxon>
        <taxon>Saprolegniales</taxon>
        <taxon>Saprolegniaceae</taxon>
        <taxon>Saprolegnia</taxon>
    </lineage>
</organism>
<dbReference type="PROSITE" id="PS50231">
    <property type="entry name" value="RICIN_B_LECTIN"/>
    <property type="match status" value="2"/>
</dbReference>
<dbReference type="VEuPathDB" id="FungiDB:SDRG_13412"/>
<proteinExistence type="predicted"/>
<keyword evidence="3" id="KW-1185">Reference proteome</keyword>
<dbReference type="RefSeq" id="XP_008617719.1">
    <property type="nucleotide sequence ID" value="XM_008619497.1"/>
</dbReference>
<feature type="domain" description="Ricin B lectin" evidence="1">
    <location>
        <begin position="161"/>
        <end position="252"/>
    </location>
</feature>
<evidence type="ECO:0000313" key="3">
    <source>
        <dbReference type="Proteomes" id="UP000030762"/>
    </source>
</evidence>
<gene>
    <name evidence="2" type="ORF">SDRG_13412</name>
</gene>
<dbReference type="InterPro" id="IPR000772">
    <property type="entry name" value="Ricin_B_lectin"/>
</dbReference>
<dbReference type="InterPro" id="IPR035992">
    <property type="entry name" value="Ricin_B-like_lectins"/>
</dbReference>
<dbReference type="EMBL" id="JH767190">
    <property type="protein sequence ID" value="EQC28902.1"/>
    <property type="molecule type" value="Genomic_DNA"/>
</dbReference>
<dbReference type="SUPFAM" id="SSF50370">
    <property type="entry name" value="Ricin B-like lectins"/>
    <property type="match status" value="2"/>
</dbReference>
<evidence type="ECO:0000313" key="2">
    <source>
        <dbReference type="EMBL" id="EQC28902.1"/>
    </source>
</evidence>
<dbReference type="OrthoDB" id="429263at2759"/>
<accession>T0RGN4</accession>
<name>T0RGN4_SAPDV</name>
<dbReference type="InParanoid" id="T0RGN4"/>
<dbReference type="Pfam" id="PF00652">
    <property type="entry name" value="Ricin_B_lectin"/>
    <property type="match status" value="1"/>
</dbReference>
<dbReference type="OMA" id="DTSLAYH"/>
<dbReference type="Proteomes" id="UP000030762">
    <property type="component" value="Unassembled WGS sequence"/>
</dbReference>
<dbReference type="GeneID" id="19954139"/>
<dbReference type="AlphaFoldDB" id="T0RGN4"/>
<dbReference type="Gene3D" id="2.80.10.50">
    <property type="match status" value="2"/>
</dbReference>
<reference evidence="2 3" key="1">
    <citation type="submission" date="2012-04" db="EMBL/GenBank/DDBJ databases">
        <title>The Genome Sequence of Saprolegnia declina VS20.</title>
        <authorList>
            <consortium name="The Broad Institute Genome Sequencing Platform"/>
            <person name="Russ C."/>
            <person name="Nusbaum C."/>
            <person name="Tyler B."/>
            <person name="van West P."/>
            <person name="Dieguez-Uribeondo J."/>
            <person name="de Bruijn I."/>
            <person name="Tripathy S."/>
            <person name="Jiang R."/>
            <person name="Young S.K."/>
            <person name="Zeng Q."/>
            <person name="Gargeya S."/>
            <person name="Fitzgerald M."/>
            <person name="Haas B."/>
            <person name="Abouelleil A."/>
            <person name="Alvarado L."/>
            <person name="Arachchi H.M."/>
            <person name="Berlin A."/>
            <person name="Chapman S.B."/>
            <person name="Goldberg J."/>
            <person name="Griggs A."/>
            <person name="Gujja S."/>
            <person name="Hansen M."/>
            <person name="Howarth C."/>
            <person name="Imamovic A."/>
            <person name="Larimer J."/>
            <person name="McCowen C."/>
            <person name="Montmayeur A."/>
            <person name="Murphy C."/>
            <person name="Neiman D."/>
            <person name="Pearson M."/>
            <person name="Priest M."/>
            <person name="Roberts A."/>
            <person name="Saif S."/>
            <person name="Shea T."/>
            <person name="Sisk P."/>
            <person name="Sykes S."/>
            <person name="Wortman J."/>
            <person name="Nusbaum C."/>
            <person name="Birren B."/>
        </authorList>
    </citation>
    <scope>NUCLEOTIDE SEQUENCE [LARGE SCALE GENOMIC DNA]</scope>
    <source>
        <strain evidence="2 3">VS20</strain>
    </source>
</reference>
<protein>
    <recommendedName>
        <fullName evidence="1">Ricin B lectin domain-containing protein</fullName>
    </recommendedName>
</protein>